<dbReference type="InParanoid" id="A0A0D0B4K8"/>
<evidence type="ECO:0000313" key="2">
    <source>
        <dbReference type="Proteomes" id="UP000054485"/>
    </source>
</evidence>
<dbReference type="Proteomes" id="UP000054485">
    <property type="component" value="Unassembled WGS sequence"/>
</dbReference>
<organism evidence="1 2">
    <name type="scientific">Suillus luteus UH-Slu-Lm8-n1</name>
    <dbReference type="NCBI Taxonomy" id="930992"/>
    <lineage>
        <taxon>Eukaryota</taxon>
        <taxon>Fungi</taxon>
        <taxon>Dikarya</taxon>
        <taxon>Basidiomycota</taxon>
        <taxon>Agaricomycotina</taxon>
        <taxon>Agaricomycetes</taxon>
        <taxon>Agaricomycetidae</taxon>
        <taxon>Boletales</taxon>
        <taxon>Suillineae</taxon>
        <taxon>Suillaceae</taxon>
        <taxon>Suillus</taxon>
    </lineage>
</organism>
<reference evidence="1 2" key="1">
    <citation type="submission" date="2014-04" db="EMBL/GenBank/DDBJ databases">
        <authorList>
            <consortium name="DOE Joint Genome Institute"/>
            <person name="Kuo A."/>
            <person name="Ruytinx J."/>
            <person name="Rineau F."/>
            <person name="Colpaert J."/>
            <person name="Kohler A."/>
            <person name="Nagy L.G."/>
            <person name="Floudas D."/>
            <person name="Copeland A."/>
            <person name="Barry K.W."/>
            <person name="Cichocki N."/>
            <person name="Veneault-Fourrey C."/>
            <person name="LaButti K."/>
            <person name="Lindquist E.A."/>
            <person name="Lipzen A."/>
            <person name="Lundell T."/>
            <person name="Morin E."/>
            <person name="Murat C."/>
            <person name="Sun H."/>
            <person name="Tunlid A."/>
            <person name="Henrissat B."/>
            <person name="Grigoriev I.V."/>
            <person name="Hibbett D.S."/>
            <person name="Martin F."/>
            <person name="Nordberg H.P."/>
            <person name="Cantor M.N."/>
            <person name="Hua S.X."/>
        </authorList>
    </citation>
    <scope>NUCLEOTIDE SEQUENCE [LARGE SCALE GENOMIC DNA]</scope>
    <source>
        <strain evidence="1 2">UH-Slu-Lm8-n1</strain>
    </source>
</reference>
<sequence length="57" mass="6596">MHIFSGVDSRRRWFPRRKRVYARGSGCGCKLSVSLLSHQDIAVGTETFQYGHRHQGY</sequence>
<evidence type="ECO:0000313" key="1">
    <source>
        <dbReference type="EMBL" id="KIK44854.1"/>
    </source>
</evidence>
<accession>A0A0D0B4K8</accession>
<reference evidence="2" key="2">
    <citation type="submission" date="2015-01" db="EMBL/GenBank/DDBJ databases">
        <title>Evolutionary Origins and Diversification of the Mycorrhizal Mutualists.</title>
        <authorList>
            <consortium name="DOE Joint Genome Institute"/>
            <consortium name="Mycorrhizal Genomics Consortium"/>
            <person name="Kohler A."/>
            <person name="Kuo A."/>
            <person name="Nagy L.G."/>
            <person name="Floudas D."/>
            <person name="Copeland A."/>
            <person name="Barry K.W."/>
            <person name="Cichocki N."/>
            <person name="Veneault-Fourrey C."/>
            <person name="LaButti K."/>
            <person name="Lindquist E.A."/>
            <person name="Lipzen A."/>
            <person name="Lundell T."/>
            <person name="Morin E."/>
            <person name="Murat C."/>
            <person name="Riley R."/>
            <person name="Ohm R."/>
            <person name="Sun H."/>
            <person name="Tunlid A."/>
            <person name="Henrissat B."/>
            <person name="Grigoriev I.V."/>
            <person name="Hibbett D.S."/>
            <person name="Martin F."/>
        </authorList>
    </citation>
    <scope>NUCLEOTIDE SEQUENCE [LARGE SCALE GENOMIC DNA]</scope>
    <source>
        <strain evidence="2">UH-Slu-Lm8-n1</strain>
    </source>
</reference>
<protein>
    <submittedName>
        <fullName evidence="1">Uncharacterized protein</fullName>
    </submittedName>
</protein>
<proteinExistence type="predicted"/>
<dbReference type="AlphaFoldDB" id="A0A0D0B4K8"/>
<name>A0A0D0B4K8_9AGAM</name>
<dbReference type="EMBL" id="KN835182">
    <property type="protein sequence ID" value="KIK44854.1"/>
    <property type="molecule type" value="Genomic_DNA"/>
</dbReference>
<gene>
    <name evidence="1" type="ORF">CY34DRAFT_588807</name>
</gene>
<keyword evidence="2" id="KW-1185">Reference proteome</keyword>
<dbReference type="HOGENOM" id="CLU_2998039_0_0_1"/>